<name>A0A0P1GL20_9RHOB</name>
<evidence type="ECO:0000313" key="5">
    <source>
        <dbReference type="Proteomes" id="UP000051681"/>
    </source>
</evidence>
<keyword evidence="1 4" id="KW-0808">Transferase</keyword>
<organism evidence="4 5">
    <name type="scientific">Thalassovita mediterranea</name>
    <dbReference type="NCBI Taxonomy" id="340021"/>
    <lineage>
        <taxon>Bacteria</taxon>
        <taxon>Pseudomonadati</taxon>
        <taxon>Pseudomonadota</taxon>
        <taxon>Alphaproteobacteria</taxon>
        <taxon>Rhodobacterales</taxon>
        <taxon>Roseobacteraceae</taxon>
        <taxon>Thalassovita</taxon>
    </lineage>
</organism>
<dbReference type="Proteomes" id="UP000051681">
    <property type="component" value="Unassembled WGS sequence"/>
</dbReference>
<dbReference type="EMBL" id="CYSF01000001">
    <property type="protein sequence ID" value="CUH82902.1"/>
    <property type="molecule type" value="Genomic_DNA"/>
</dbReference>
<keyword evidence="2" id="KW-0012">Acyltransferase</keyword>
<dbReference type="STRING" id="340021.TM5383_00084"/>
<dbReference type="InterPro" id="IPR016181">
    <property type="entry name" value="Acyl_CoA_acyltransferase"/>
</dbReference>
<dbReference type="Pfam" id="PF13508">
    <property type="entry name" value="Acetyltransf_7"/>
    <property type="match status" value="1"/>
</dbReference>
<accession>A0A0P1GL20</accession>
<dbReference type="InterPro" id="IPR000182">
    <property type="entry name" value="GNAT_dom"/>
</dbReference>
<proteinExistence type="predicted"/>
<gene>
    <name evidence="4" type="ORF">TM5383_00084</name>
</gene>
<evidence type="ECO:0000256" key="2">
    <source>
        <dbReference type="ARBA" id="ARBA00023315"/>
    </source>
</evidence>
<evidence type="ECO:0000259" key="3">
    <source>
        <dbReference type="PROSITE" id="PS51186"/>
    </source>
</evidence>
<protein>
    <submittedName>
        <fullName evidence="4">Putative acetyltransferase</fullName>
    </submittedName>
</protein>
<dbReference type="PANTHER" id="PTHR43800:SF1">
    <property type="entry name" value="PEPTIDYL-LYSINE N-ACETYLTRANSFERASE YJAB"/>
    <property type="match status" value="1"/>
</dbReference>
<reference evidence="4 5" key="1">
    <citation type="submission" date="2015-09" db="EMBL/GenBank/DDBJ databases">
        <authorList>
            <consortium name="Swine Surveillance"/>
        </authorList>
    </citation>
    <scope>NUCLEOTIDE SEQUENCE [LARGE SCALE GENOMIC DNA]</scope>
    <source>
        <strain evidence="4 5">CECT 8383</strain>
    </source>
</reference>
<evidence type="ECO:0000313" key="4">
    <source>
        <dbReference type="EMBL" id="CUH82902.1"/>
    </source>
</evidence>
<dbReference type="AlphaFoldDB" id="A0A0P1GL20"/>
<dbReference type="Gene3D" id="3.40.630.30">
    <property type="match status" value="1"/>
</dbReference>
<dbReference type="RefSeq" id="WP_058317074.1">
    <property type="nucleotide sequence ID" value="NZ_CYSF01000001.1"/>
</dbReference>
<dbReference type="SUPFAM" id="SSF55729">
    <property type="entry name" value="Acyl-CoA N-acyltransferases (Nat)"/>
    <property type="match status" value="1"/>
</dbReference>
<feature type="domain" description="N-acetyltransferase" evidence="3">
    <location>
        <begin position="4"/>
        <end position="144"/>
    </location>
</feature>
<keyword evidence="5" id="KW-1185">Reference proteome</keyword>
<dbReference type="GO" id="GO:0016747">
    <property type="term" value="F:acyltransferase activity, transferring groups other than amino-acyl groups"/>
    <property type="evidence" value="ECO:0007669"/>
    <property type="project" value="InterPro"/>
</dbReference>
<sequence>MTEVLIRRATSSDVPAMADIVCSWEAETEWMPTLYGAEKIAGFIRDALSEREIWVAEEPATRAVQGYLSFDPAQGRIGGLYCARRGSGLGKALMDKVKEGRSALWLHTHAPNLRAQEFYRREGFVEVSRHTPEPPETVEEIRMEWAS</sequence>
<dbReference type="OrthoDB" id="9797417at2"/>
<dbReference type="PANTHER" id="PTHR43800">
    <property type="entry name" value="PEPTIDYL-LYSINE N-ACETYLTRANSFERASE YJAB"/>
    <property type="match status" value="1"/>
</dbReference>
<evidence type="ECO:0000256" key="1">
    <source>
        <dbReference type="ARBA" id="ARBA00022679"/>
    </source>
</evidence>
<dbReference type="PROSITE" id="PS51186">
    <property type="entry name" value="GNAT"/>
    <property type="match status" value="1"/>
</dbReference>